<feature type="domain" description="2Fe-2S ferredoxin-type" evidence="1">
    <location>
        <begin position="2"/>
        <end position="87"/>
    </location>
</feature>
<dbReference type="PROSITE" id="PS51085">
    <property type="entry name" value="2FE2S_FER_2"/>
    <property type="match status" value="1"/>
</dbReference>
<dbReference type="InterPro" id="IPR001041">
    <property type="entry name" value="2Fe-2S_ferredoxin-type"/>
</dbReference>
<dbReference type="EMBL" id="FQUH01000005">
    <property type="protein sequence ID" value="SHF09986.1"/>
    <property type="molecule type" value="Genomic_DNA"/>
</dbReference>
<proteinExistence type="predicted"/>
<dbReference type="Gene3D" id="3.10.20.30">
    <property type="match status" value="1"/>
</dbReference>
<dbReference type="CDD" id="cd00207">
    <property type="entry name" value="fer2"/>
    <property type="match status" value="1"/>
</dbReference>
<evidence type="ECO:0000313" key="3">
    <source>
        <dbReference type="Proteomes" id="UP000184159"/>
    </source>
</evidence>
<name>A0A1M4YXB6_VIBGA</name>
<evidence type="ECO:0000313" key="2">
    <source>
        <dbReference type="EMBL" id="SHF09986.1"/>
    </source>
</evidence>
<dbReference type="Proteomes" id="UP000184159">
    <property type="component" value="Unassembled WGS sequence"/>
</dbReference>
<reference evidence="3" key="1">
    <citation type="submission" date="2016-11" db="EMBL/GenBank/DDBJ databases">
        <authorList>
            <person name="Varghese N."/>
            <person name="Submissions S."/>
        </authorList>
    </citation>
    <scope>NUCLEOTIDE SEQUENCE [LARGE SCALE GENOMIC DNA]</scope>
    <source>
        <strain evidence="3">DSM 21264</strain>
    </source>
</reference>
<dbReference type="InterPro" id="IPR006058">
    <property type="entry name" value="2Fe2S_fd_BS"/>
</dbReference>
<dbReference type="NCBIfam" id="NF007985">
    <property type="entry name" value="PRK10713.1"/>
    <property type="match status" value="1"/>
</dbReference>
<dbReference type="GO" id="GO:0051537">
    <property type="term" value="F:2 iron, 2 sulfur cluster binding"/>
    <property type="evidence" value="ECO:0007669"/>
    <property type="project" value="InterPro"/>
</dbReference>
<protein>
    <submittedName>
        <fullName evidence="2">Ferredoxin</fullName>
    </submittedName>
</protein>
<dbReference type="Pfam" id="PF00111">
    <property type="entry name" value="Fer2"/>
    <property type="match status" value="1"/>
</dbReference>
<dbReference type="InterPro" id="IPR036010">
    <property type="entry name" value="2Fe-2S_ferredoxin-like_sf"/>
</dbReference>
<dbReference type="InterPro" id="IPR012675">
    <property type="entry name" value="Beta-grasp_dom_sf"/>
</dbReference>
<dbReference type="RefSeq" id="WP_072957413.1">
    <property type="nucleotide sequence ID" value="NZ_FQUH01000005.1"/>
</dbReference>
<gene>
    <name evidence="2" type="ORF">SAMN02745781_01468</name>
</gene>
<organism evidence="2 3">
    <name type="scientific">Vibrio gazogenes DSM 21264 = NBRC 103151</name>
    <dbReference type="NCBI Taxonomy" id="1123492"/>
    <lineage>
        <taxon>Bacteria</taxon>
        <taxon>Pseudomonadati</taxon>
        <taxon>Pseudomonadota</taxon>
        <taxon>Gammaproteobacteria</taxon>
        <taxon>Vibrionales</taxon>
        <taxon>Vibrionaceae</taxon>
        <taxon>Vibrio</taxon>
    </lineage>
</organism>
<dbReference type="PROSITE" id="PS00197">
    <property type="entry name" value="2FE2S_FER_1"/>
    <property type="match status" value="1"/>
</dbReference>
<dbReference type="SUPFAM" id="SSF54292">
    <property type="entry name" value="2Fe-2S ferredoxin-like"/>
    <property type="match status" value="1"/>
</dbReference>
<dbReference type="AlphaFoldDB" id="A0A1M4YXB6"/>
<sequence length="93" mass="10235">MPTIKINQTLTIESNGSETLLEAMENAGLNVEYNCRDGHCGACRCKLSAGEVEYVGFALAYTQSDEVLPCICRAGSQPIELQDVHYEHEVKRA</sequence>
<keyword evidence="3" id="KW-1185">Reference proteome</keyword>
<accession>A0A1M4YXB6</accession>
<evidence type="ECO:0000259" key="1">
    <source>
        <dbReference type="PROSITE" id="PS51085"/>
    </source>
</evidence>